<keyword evidence="2" id="KW-1185">Reference proteome</keyword>
<dbReference type="GeneID" id="30027776"/>
<name>A0A1A0HBX1_9ASCO</name>
<evidence type="ECO:0000313" key="1">
    <source>
        <dbReference type="EMBL" id="OBA21480.1"/>
    </source>
</evidence>
<dbReference type="AlphaFoldDB" id="A0A1A0HBX1"/>
<gene>
    <name evidence="1" type="ORF">METBIDRAFT_185986</name>
</gene>
<dbReference type="RefSeq" id="XP_018711990.1">
    <property type="nucleotide sequence ID" value="XM_018854800.1"/>
</dbReference>
<sequence>MERSARGKAYQGHGFAAKLRSIARPGESRNGIRRSLRVNTGLSPWATAGPMRVPRDWRARLHRMGPLGHSWCAGVGVWHWKRATRLGPGPFSFPVKREERRAKTEFFADVEMTQKQLSISCCLQPFSPGQLLTKGPMFFWLGALLHTSPQPDPHPPARLPHTRELAGVRGSAPICTPHAKAIPGATYRKSGVSPFSGGF</sequence>
<accession>A0A1A0HBX1</accession>
<reference evidence="1 2" key="1">
    <citation type="submission" date="2016-05" db="EMBL/GenBank/DDBJ databases">
        <title>Comparative genomics of biotechnologically important yeasts.</title>
        <authorList>
            <consortium name="DOE Joint Genome Institute"/>
            <person name="Riley R."/>
            <person name="Haridas S."/>
            <person name="Wolfe K.H."/>
            <person name="Lopes M.R."/>
            <person name="Hittinger C.T."/>
            <person name="Goker M."/>
            <person name="Salamov A."/>
            <person name="Wisecaver J."/>
            <person name="Long T.M."/>
            <person name="Aerts A.L."/>
            <person name="Barry K."/>
            <person name="Choi C."/>
            <person name="Clum A."/>
            <person name="Coughlan A.Y."/>
            <person name="Deshpande S."/>
            <person name="Douglass A.P."/>
            <person name="Hanson S.J."/>
            <person name="Klenk H.-P."/>
            <person name="LaButti K."/>
            <person name="Lapidus A."/>
            <person name="Lindquist E."/>
            <person name="Lipzen A."/>
            <person name="Meier-kolthoff J.P."/>
            <person name="Ohm R.A."/>
            <person name="Otillar R.P."/>
            <person name="Pangilinan J."/>
            <person name="Peng Y."/>
            <person name="Rokas A."/>
            <person name="Rosa C.A."/>
            <person name="Scheuner C."/>
            <person name="Sibirny A.A."/>
            <person name="Slot J.C."/>
            <person name="Stielow J.B."/>
            <person name="Sun H."/>
            <person name="Kurtzman C.P."/>
            <person name="Blackwell M."/>
            <person name="Grigoriev I.V."/>
            <person name="Jeffries T.W."/>
        </authorList>
    </citation>
    <scope>NUCLEOTIDE SEQUENCE [LARGE SCALE GENOMIC DNA]</scope>
    <source>
        <strain evidence="1 2">NRRL YB-4993</strain>
    </source>
</reference>
<protein>
    <submittedName>
        <fullName evidence="1">Uncharacterized protein</fullName>
    </submittedName>
</protein>
<evidence type="ECO:0000313" key="2">
    <source>
        <dbReference type="Proteomes" id="UP000092555"/>
    </source>
</evidence>
<organism evidence="1 2">
    <name type="scientific">Metschnikowia bicuspidata var. bicuspidata NRRL YB-4993</name>
    <dbReference type="NCBI Taxonomy" id="869754"/>
    <lineage>
        <taxon>Eukaryota</taxon>
        <taxon>Fungi</taxon>
        <taxon>Dikarya</taxon>
        <taxon>Ascomycota</taxon>
        <taxon>Saccharomycotina</taxon>
        <taxon>Pichiomycetes</taxon>
        <taxon>Metschnikowiaceae</taxon>
        <taxon>Metschnikowia</taxon>
    </lineage>
</organism>
<proteinExistence type="predicted"/>
<dbReference type="Proteomes" id="UP000092555">
    <property type="component" value="Unassembled WGS sequence"/>
</dbReference>
<comment type="caution">
    <text evidence="1">The sequence shown here is derived from an EMBL/GenBank/DDBJ whole genome shotgun (WGS) entry which is preliminary data.</text>
</comment>
<dbReference type="EMBL" id="LXTC01000003">
    <property type="protein sequence ID" value="OBA21480.1"/>
    <property type="molecule type" value="Genomic_DNA"/>
</dbReference>